<name>A0AAI8FPK0_9BURK</name>
<proteinExistence type="predicted"/>
<evidence type="ECO:0000313" key="1">
    <source>
        <dbReference type="EMBL" id="AIO67902.1"/>
    </source>
</evidence>
<reference evidence="1 2" key="1">
    <citation type="submission" date="2014-06" db="EMBL/GenBank/DDBJ databases">
        <authorList>
            <person name="Bishop-Lilly K.A."/>
            <person name="Broomall S.M."/>
            <person name="Chain P.S."/>
            <person name="Chertkov O."/>
            <person name="Coyne S.R."/>
            <person name="Daligault H.E."/>
            <person name="Davenport K.W."/>
            <person name="Erkkila T."/>
            <person name="Frey K.G."/>
            <person name="Gibbons H.S."/>
            <person name="Gu W."/>
            <person name="Jaissle J."/>
            <person name="Johnson S.L."/>
            <person name="Koroleva G.I."/>
            <person name="Ladner J.T."/>
            <person name="Lo C.-C."/>
            <person name="Minogue T.D."/>
            <person name="Munk C."/>
            <person name="Palacios G.F."/>
            <person name="Redden C.L."/>
            <person name="Rosenzweig C.N."/>
            <person name="Scholz M.B."/>
            <person name="Teshima H."/>
            <person name="Xu Y."/>
        </authorList>
    </citation>
    <scope>NUCLEOTIDE SEQUENCE [LARGE SCALE GENOMIC DNA]</scope>
    <source>
        <strain evidence="1 2">EO147</strain>
    </source>
</reference>
<evidence type="ECO:0000313" key="2">
    <source>
        <dbReference type="Proteomes" id="UP000029424"/>
    </source>
</evidence>
<organism evidence="1 2">
    <name type="scientific">Burkholderia oklahomensis</name>
    <dbReference type="NCBI Taxonomy" id="342113"/>
    <lineage>
        <taxon>Bacteria</taxon>
        <taxon>Pseudomonadati</taxon>
        <taxon>Pseudomonadota</taxon>
        <taxon>Betaproteobacteria</taxon>
        <taxon>Burkholderiales</taxon>
        <taxon>Burkholderiaceae</taxon>
        <taxon>Burkholderia</taxon>
        <taxon>pseudomallei group</taxon>
    </lineage>
</organism>
<dbReference type="Proteomes" id="UP000029424">
    <property type="component" value="Chromosome 1"/>
</dbReference>
<gene>
    <name evidence="1" type="ORF">DM82_3275</name>
</gene>
<sequence length="60" mass="6876">MAPVDMRRVLVARMLQAVLLPEFVGVQHRDDEKRQYEKNAQYHLLDHDSLPPGAGTLDSF</sequence>
<keyword evidence="2" id="KW-1185">Reference proteome</keyword>
<accession>A0AAI8FPK0</accession>
<dbReference type="EMBL" id="CP008726">
    <property type="protein sequence ID" value="AIO67902.1"/>
    <property type="molecule type" value="Genomic_DNA"/>
</dbReference>
<dbReference type="AlphaFoldDB" id="A0AAI8FPK0"/>
<protein>
    <submittedName>
        <fullName evidence="1">Uncharacterized protein</fullName>
    </submittedName>
</protein>
<dbReference type="KEGG" id="bok:DM82_3275"/>